<organism evidence="1 2">
    <name type="scientific">Dentiscutata heterogama</name>
    <dbReference type="NCBI Taxonomy" id="1316150"/>
    <lineage>
        <taxon>Eukaryota</taxon>
        <taxon>Fungi</taxon>
        <taxon>Fungi incertae sedis</taxon>
        <taxon>Mucoromycota</taxon>
        <taxon>Glomeromycotina</taxon>
        <taxon>Glomeromycetes</taxon>
        <taxon>Diversisporales</taxon>
        <taxon>Gigasporaceae</taxon>
        <taxon>Dentiscutata</taxon>
    </lineage>
</organism>
<dbReference type="Proteomes" id="UP000789702">
    <property type="component" value="Unassembled WGS sequence"/>
</dbReference>
<reference evidence="1" key="1">
    <citation type="submission" date="2021-06" db="EMBL/GenBank/DDBJ databases">
        <authorList>
            <person name="Kallberg Y."/>
            <person name="Tangrot J."/>
            <person name="Rosling A."/>
        </authorList>
    </citation>
    <scope>NUCLEOTIDE SEQUENCE</scope>
    <source>
        <strain evidence="1">IL203A</strain>
    </source>
</reference>
<gene>
    <name evidence="1" type="ORF">DHETER_LOCUS8946</name>
</gene>
<keyword evidence="2" id="KW-1185">Reference proteome</keyword>
<feature type="non-terminal residue" evidence="1">
    <location>
        <position position="1"/>
    </location>
</feature>
<sequence>YGLFGLAAQLGIKFLNKLEKNVDYRSTFWVLELIWTTVGVVIHLYTQENNISI</sequence>
<evidence type="ECO:0000313" key="1">
    <source>
        <dbReference type="EMBL" id="CAG8643377.1"/>
    </source>
</evidence>
<dbReference type="EMBL" id="CAJVPU010014940">
    <property type="protein sequence ID" value="CAG8643377.1"/>
    <property type="molecule type" value="Genomic_DNA"/>
</dbReference>
<evidence type="ECO:0000313" key="2">
    <source>
        <dbReference type="Proteomes" id="UP000789702"/>
    </source>
</evidence>
<accession>A0ACA9NGX6</accession>
<name>A0ACA9NGX6_9GLOM</name>
<proteinExistence type="predicted"/>
<protein>
    <submittedName>
        <fullName evidence="1">6237_t:CDS:1</fullName>
    </submittedName>
</protein>
<comment type="caution">
    <text evidence="1">The sequence shown here is derived from an EMBL/GenBank/DDBJ whole genome shotgun (WGS) entry which is preliminary data.</text>
</comment>